<dbReference type="AlphaFoldDB" id="A0A1H7YM33"/>
<feature type="transmembrane region" description="Helical" evidence="1">
    <location>
        <begin position="68"/>
        <end position="89"/>
    </location>
</feature>
<dbReference type="Pfam" id="PF14285">
    <property type="entry name" value="DUF4367"/>
    <property type="match status" value="1"/>
</dbReference>
<keyword evidence="1" id="KW-1133">Transmembrane helix</keyword>
<accession>A0A1H7YM33</accession>
<keyword evidence="1" id="KW-0812">Transmembrane</keyword>
<organism evidence="3 4">
    <name type="scientific">Hydrogenoanaerobacterium saccharovorans</name>
    <dbReference type="NCBI Taxonomy" id="474960"/>
    <lineage>
        <taxon>Bacteria</taxon>
        <taxon>Bacillati</taxon>
        <taxon>Bacillota</taxon>
        <taxon>Clostridia</taxon>
        <taxon>Eubacteriales</taxon>
        <taxon>Oscillospiraceae</taxon>
        <taxon>Hydrogenoanaerobacterium</taxon>
    </lineage>
</organism>
<protein>
    <recommendedName>
        <fullName evidence="2">DUF4367 domain-containing protein</fullName>
    </recommendedName>
</protein>
<reference evidence="3 4" key="1">
    <citation type="submission" date="2016-10" db="EMBL/GenBank/DDBJ databases">
        <authorList>
            <person name="de Groot N.N."/>
        </authorList>
    </citation>
    <scope>NUCLEOTIDE SEQUENCE [LARGE SCALE GENOMIC DNA]</scope>
    <source>
        <strain evidence="3 4">CGMCC 1.5070</strain>
    </source>
</reference>
<evidence type="ECO:0000259" key="2">
    <source>
        <dbReference type="Pfam" id="PF14285"/>
    </source>
</evidence>
<keyword evidence="1" id="KW-0472">Membrane</keyword>
<keyword evidence="4" id="KW-1185">Reference proteome</keyword>
<dbReference type="Proteomes" id="UP000199158">
    <property type="component" value="Unassembled WGS sequence"/>
</dbReference>
<name>A0A1H7YM33_9FIRM</name>
<dbReference type="EMBL" id="FOCG01000001">
    <property type="protein sequence ID" value="SEM47170.1"/>
    <property type="molecule type" value="Genomic_DNA"/>
</dbReference>
<dbReference type="InterPro" id="IPR025377">
    <property type="entry name" value="DUF4367"/>
</dbReference>
<dbReference type="OrthoDB" id="55181at541000"/>
<dbReference type="STRING" id="474960.SAMN05216180_0123"/>
<evidence type="ECO:0000313" key="4">
    <source>
        <dbReference type="Proteomes" id="UP000199158"/>
    </source>
</evidence>
<proteinExistence type="predicted"/>
<dbReference type="RefSeq" id="WP_092750624.1">
    <property type="nucleotide sequence ID" value="NZ_FOCG01000001.1"/>
</dbReference>
<feature type="domain" description="DUF4367" evidence="2">
    <location>
        <begin position="135"/>
        <end position="239"/>
    </location>
</feature>
<evidence type="ECO:0000256" key="1">
    <source>
        <dbReference type="SAM" id="Phobius"/>
    </source>
</evidence>
<gene>
    <name evidence="3" type="ORF">SAMN05216180_0123</name>
</gene>
<evidence type="ECO:0000313" key="3">
    <source>
        <dbReference type="EMBL" id="SEM47170.1"/>
    </source>
</evidence>
<sequence length="243" mass="28217">MSKQNINVELFDLMLKRAAEDYIEQEGEKIKQEYDTVDEFEPSAEFERKMRKLIKKHEKKKRRLPKPLRTVAAIFAVIIVGSSTLILSVDAIRTEFFNYVLSLRDNYGVVLNDKVTYADLTYDISEMPQNWDYIYVPTRLPKGFTNITMKWQQGSLRISYITKDGERISFLEEKITNKQTFFDTENVDYKKIAVGDNIAFLNSKDGRHTLVLEIDGYKFVLKGNDPLTSNALIKIAASIEKYK</sequence>